<dbReference type="InterPro" id="IPR005415">
    <property type="entry name" value="T3SS_Ca_resp_chp_LcrH/SycD"/>
</dbReference>
<name>A0A9E2NRL5_9GAMM</name>
<organism evidence="2 3">
    <name type="scientific">Candidatus Anaerobiospirillum merdipullorum</name>
    <dbReference type="NCBI Taxonomy" id="2838450"/>
    <lineage>
        <taxon>Bacteria</taxon>
        <taxon>Pseudomonadati</taxon>
        <taxon>Pseudomonadota</taxon>
        <taxon>Gammaproteobacteria</taxon>
        <taxon>Aeromonadales</taxon>
        <taxon>Succinivibrionaceae</taxon>
        <taxon>Anaerobiospirillum</taxon>
    </lineage>
</organism>
<dbReference type="AlphaFoldDB" id="A0A9E2NRL5"/>
<sequence>MAELKGIDKKHLDALYALAYQYYNAGSYTDASNIFKVLCMCDPACEDYAFGLASCMQGLKQYANAVRLTP</sequence>
<dbReference type="EMBL" id="JAHLFG010000027">
    <property type="protein sequence ID" value="MBU3826311.1"/>
    <property type="molecule type" value="Genomic_DNA"/>
</dbReference>
<evidence type="ECO:0000256" key="1">
    <source>
        <dbReference type="ARBA" id="ARBA00010244"/>
    </source>
</evidence>
<gene>
    <name evidence="2" type="ORF">IAA31_02305</name>
</gene>
<dbReference type="InterPro" id="IPR011990">
    <property type="entry name" value="TPR-like_helical_dom_sf"/>
</dbReference>
<comment type="similarity">
    <text evidence="1">Belongs to the LcrH/SycD chaperone family.</text>
</comment>
<dbReference type="InterPro" id="IPR011716">
    <property type="entry name" value="TPR-3"/>
</dbReference>
<reference evidence="2" key="1">
    <citation type="journal article" date="2021" name="PeerJ">
        <title>Extensive microbial diversity within the chicken gut microbiome revealed by metagenomics and culture.</title>
        <authorList>
            <person name="Gilroy R."/>
            <person name="Ravi A."/>
            <person name="Getino M."/>
            <person name="Pursley I."/>
            <person name="Horton D.L."/>
            <person name="Alikhan N.F."/>
            <person name="Baker D."/>
            <person name="Gharbi K."/>
            <person name="Hall N."/>
            <person name="Watson M."/>
            <person name="Adriaenssens E.M."/>
            <person name="Foster-Nyarko E."/>
            <person name="Jarju S."/>
            <person name="Secka A."/>
            <person name="Antonio M."/>
            <person name="Oren A."/>
            <person name="Chaudhuri R.R."/>
            <person name="La Ragione R."/>
            <person name="Hildebrand F."/>
            <person name="Pallen M.J."/>
        </authorList>
    </citation>
    <scope>NUCLEOTIDE SEQUENCE</scope>
    <source>
        <strain evidence="2">687</strain>
    </source>
</reference>
<dbReference type="Pfam" id="PF07720">
    <property type="entry name" value="TPR_3"/>
    <property type="match status" value="1"/>
</dbReference>
<dbReference type="PRINTS" id="PR01595">
    <property type="entry name" value="SYCDCHAPRONE"/>
</dbReference>
<reference evidence="2" key="2">
    <citation type="submission" date="2021-04" db="EMBL/GenBank/DDBJ databases">
        <authorList>
            <person name="Gilroy R."/>
        </authorList>
    </citation>
    <scope>NUCLEOTIDE SEQUENCE</scope>
    <source>
        <strain evidence="2">687</strain>
    </source>
</reference>
<accession>A0A9E2NRL5</accession>
<proteinExistence type="inferred from homology"/>
<evidence type="ECO:0000313" key="3">
    <source>
        <dbReference type="Proteomes" id="UP000824150"/>
    </source>
</evidence>
<evidence type="ECO:0000313" key="2">
    <source>
        <dbReference type="EMBL" id="MBU3826311.1"/>
    </source>
</evidence>
<comment type="caution">
    <text evidence="2">The sequence shown here is derived from an EMBL/GenBank/DDBJ whole genome shotgun (WGS) entry which is preliminary data.</text>
</comment>
<dbReference type="Proteomes" id="UP000824150">
    <property type="component" value="Unassembled WGS sequence"/>
</dbReference>
<dbReference type="SUPFAM" id="SSF48452">
    <property type="entry name" value="TPR-like"/>
    <property type="match status" value="1"/>
</dbReference>
<dbReference type="Gene3D" id="1.25.40.10">
    <property type="entry name" value="Tetratricopeptide repeat domain"/>
    <property type="match status" value="1"/>
</dbReference>
<protein>
    <submittedName>
        <fullName evidence="2">Tetratricopeptide repeat protein</fullName>
    </submittedName>
</protein>